<dbReference type="AlphaFoldDB" id="A0A6M3LFR9"/>
<reference evidence="1" key="1">
    <citation type="submission" date="2020-03" db="EMBL/GenBank/DDBJ databases">
        <title>The deep terrestrial virosphere.</title>
        <authorList>
            <person name="Holmfeldt K."/>
            <person name="Nilsson E."/>
            <person name="Simone D."/>
            <person name="Lopez-Fernandez M."/>
            <person name="Wu X."/>
            <person name="de Brujin I."/>
            <person name="Lundin D."/>
            <person name="Andersson A."/>
            <person name="Bertilsson S."/>
            <person name="Dopson M."/>
        </authorList>
    </citation>
    <scope>NUCLEOTIDE SEQUENCE</scope>
    <source>
        <strain evidence="1">MM415B04289</strain>
    </source>
</reference>
<protein>
    <submittedName>
        <fullName evidence="1">Uncharacterized protein</fullName>
    </submittedName>
</protein>
<dbReference type="EMBL" id="MT143136">
    <property type="protein sequence ID" value="QJA93273.1"/>
    <property type="molecule type" value="Genomic_DNA"/>
</dbReference>
<proteinExistence type="predicted"/>
<name>A0A6M3LFR9_9ZZZZ</name>
<gene>
    <name evidence="1" type="ORF">MM415B04289_0004</name>
</gene>
<organism evidence="1">
    <name type="scientific">viral metagenome</name>
    <dbReference type="NCBI Taxonomy" id="1070528"/>
    <lineage>
        <taxon>unclassified sequences</taxon>
        <taxon>metagenomes</taxon>
        <taxon>organismal metagenomes</taxon>
    </lineage>
</organism>
<accession>A0A6M3LFR9</accession>
<evidence type="ECO:0000313" key="1">
    <source>
        <dbReference type="EMBL" id="QJA93273.1"/>
    </source>
</evidence>
<sequence length="102" mass="12209">MELDVRERLILLSILPQEGNFITLKVMRQLREGLSFNEEELKQYSFVQNEDRVTWDDKVEQVKEIEIGEKATDIIKESLKKLNETKKLKDEHYTIYEKFMGD</sequence>